<dbReference type="PANTHER" id="PTHR43179:SF12">
    <property type="entry name" value="GALACTOFURANOSYLTRANSFERASE GLFT2"/>
    <property type="match status" value="1"/>
</dbReference>
<dbReference type="EMBL" id="VLPL01000004">
    <property type="protein sequence ID" value="TSJ45027.1"/>
    <property type="molecule type" value="Genomic_DNA"/>
</dbReference>
<dbReference type="Gene3D" id="3.90.550.10">
    <property type="entry name" value="Spore Coat Polysaccharide Biosynthesis Protein SpsA, Chain A"/>
    <property type="match status" value="1"/>
</dbReference>
<evidence type="ECO:0000256" key="1">
    <source>
        <dbReference type="ARBA" id="ARBA00006739"/>
    </source>
</evidence>
<gene>
    <name evidence="5" type="ORF">FO442_10555</name>
</gene>
<comment type="similarity">
    <text evidence="1">Belongs to the glycosyltransferase 2 family.</text>
</comment>
<name>A0A556MYM7_9FLAO</name>
<sequence length="342" mass="40032">MQNPDIAVVILNWNGLRFLEQFLPEVVEHSKPFRVVLADNASTDSSVPWTKEHFPDMEIVVNDSNGGFAKGYNDALKQIQADYYVLLNSDVEVSENWLLPLIETMKNEQVAGCQPKIHSFKHRDTFEHAGASGGFLDKYHYPFCRGRIMDHVEIDEGQYDYPSKIFWATGACLMIRSSIYWEAGGLDERFFAHMEEIDLCWRIQRMGFHFEVNPKSVVYHVGGGTLNYMNPKKTFLNFRNSLLMIHKNQRVGLTYVLFRRFCFDGLAAFIFLLKGQFPHFWAVFRAHMSFYNHLPSSMKERKKWKKLDTQTPISFYKGSILWALYIQKMTKFKDLNQRKFDL</sequence>
<keyword evidence="3 5" id="KW-0808">Transferase</keyword>
<dbReference type="OrthoDB" id="9771846at2"/>
<evidence type="ECO:0000256" key="3">
    <source>
        <dbReference type="ARBA" id="ARBA00022679"/>
    </source>
</evidence>
<dbReference type="RefSeq" id="WP_144333146.1">
    <property type="nucleotide sequence ID" value="NZ_VLPL01000004.1"/>
</dbReference>
<evidence type="ECO:0000259" key="4">
    <source>
        <dbReference type="Pfam" id="PF00535"/>
    </source>
</evidence>
<dbReference type="AlphaFoldDB" id="A0A556MYM7"/>
<dbReference type="CDD" id="cd04186">
    <property type="entry name" value="GT_2_like_c"/>
    <property type="match status" value="1"/>
</dbReference>
<keyword evidence="2" id="KW-0328">Glycosyltransferase</keyword>
<dbReference type="Pfam" id="PF00535">
    <property type="entry name" value="Glycos_transf_2"/>
    <property type="match status" value="1"/>
</dbReference>
<reference evidence="5 6" key="1">
    <citation type="submission" date="2019-07" db="EMBL/GenBank/DDBJ databases">
        <authorList>
            <person name="Huq M.A."/>
        </authorList>
    </citation>
    <scope>NUCLEOTIDE SEQUENCE [LARGE SCALE GENOMIC DNA]</scope>
    <source>
        <strain evidence="5 6">MAH-3</strain>
    </source>
</reference>
<evidence type="ECO:0000256" key="2">
    <source>
        <dbReference type="ARBA" id="ARBA00022676"/>
    </source>
</evidence>
<proteinExistence type="inferred from homology"/>
<accession>A0A556MYM7</accession>
<dbReference type="InterPro" id="IPR001173">
    <property type="entry name" value="Glyco_trans_2-like"/>
</dbReference>
<dbReference type="GO" id="GO:0016757">
    <property type="term" value="F:glycosyltransferase activity"/>
    <property type="evidence" value="ECO:0007669"/>
    <property type="project" value="UniProtKB-KW"/>
</dbReference>
<dbReference type="InterPro" id="IPR029044">
    <property type="entry name" value="Nucleotide-diphossugar_trans"/>
</dbReference>
<evidence type="ECO:0000313" key="5">
    <source>
        <dbReference type="EMBL" id="TSJ45027.1"/>
    </source>
</evidence>
<keyword evidence="6" id="KW-1185">Reference proteome</keyword>
<feature type="domain" description="Glycosyltransferase 2-like" evidence="4">
    <location>
        <begin position="8"/>
        <end position="148"/>
    </location>
</feature>
<dbReference type="SUPFAM" id="SSF53448">
    <property type="entry name" value="Nucleotide-diphospho-sugar transferases"/>
    <property type="match status" value="1"/>
</dbReference>
<dbReference type="Proteomes" id="UP000316008">
    <property type="component" value="Unassembled WGS sequence"/>
</dbReference>
<dbReference type="PANTHER" id="PTHR43179">
    <property type="entry name" value="RHAMNOSYLTRANSFERASE WBBL"/>
    <property type="match status" value="1"/>
</dbReference>
<evidence type="ECO:0000313" key="6">
    <source>
        <dbReference type="Proteomes" id="UP000316008"/>
    </source>
</evidence>
<protein>
    <submittedName>
        <fullName evidence="5">Glycosyltransferase</fullName>
    </submittedName>
</protein>
<organism evidence="5 6">
    <name type="scientific">Fluviicola chungangensis</name>
    <dbReference type="NCBI Taxonomy" id="2597671"/>
    <lineage>
        <taxon>Bacteria</taxon>
        <taxon>Pseudomonadati</taxon>
        <taxon>Bacteroidota</taxon>
        <taxon>Flavobacteriia</taxon>
        <taxon>Flavobacteriales</taxon>
        <taxon>Crocinitomicaceae</taxon>
        <taxon>Fluviicola</taxon>
    </lineage>
</organism>
<comment type="caution">
    <text evidence="5">The sequence shown here is derived from an EMBL/GenBank/DDBJ whole genome shotgun (WGS) entry which is preliminary data.</text>
</comment>